<gene>
    <name evidence="1" type="ORF">CDO52_26955</name>
</gene>
<protein>
    <submittedName>
        <fullName evidence="1">Uncharacterized protein</fullName>
    </submittedName>
</protein>
<reference evidence="1 2" key="1">
    <citation type="submission" date="2017-08" db="EMBL/GenBank/DDBJ databases">
        <title>The complete genome sequence of Nocardiopsis gilva YIM 90087.</title>
        <authorList>
            <person name="Yin M."/>
            <person name="Tang S."/>
        </authorList>
    </citation>
    <scope>NUCLEOTIDE SEQUENCE [LARGE SCALE GENOMIC DNA]</scope>
    <source>
        <strain evidence="1 2">YIM 90087</strain>
    </source>
</reference>
<name>A0A223SCS2_9ACTN</name>
<sequence length="66" mass="7226">MDWWVLVGTDTEASSVILDFRAGESGTPTTIECVFDPTVWTLRGQVNGARRPGASPLNTMRMVVTK</sequence>
<dbReference type="KEGG" id="ngv:CDO52_26955"/>
<evidence type="ECO:0000313" key="1">
    <source>
        <dbReference type="EMBL" id="ASU85948.1"/>
    </source>
</evidence>
<dbReference type="OrthoDB" id="3894953at2"/>
<dbReference type="EMBL" id="CP022753">
    <property type="protein sequence ID" value="ASU85948.1"/>
    <property type="molecule type" value="Genomic_DNA"/>
</dbReference>
<keyword evidence="2" id="KW-1185">Reference proteome</keyword>
<organism evidence="1 2">
    <name type="scientific">Nocardiopsis gilva YIM 90087</name>
    <dbReference type="NCBI Taxonomy" id="1235441"/>
    <lineage>
        <taxon>Bacteria</taxon>
        <taxon>Bacillati</taxon>
        <taxon>Actinomycetota</taxon>
        <taxon>Actinomycetes</taxon>
        <taxon>Streptosporangiales</taxon>
        <taxon>Nocardiopsidaceae</taxon>
        <taxon>Nocardiopsis</taxon>
    </lineage>
</organism>
<evidence type="ECO:0000313" key="2">
    <source>
        <dbReference type="Proteomes" id="UP000215005"/>
    </source>
</evidence>
<dbReference type="Proteomes" id="UP000215005">
    <property type="component" value="Chromosome"/>
</dbReference>
<dbReference type="RefSeq" id="WP_094932777.1">
    <property type="nucleotide sequence ID" value="NZ_CP022753.1"/>
</dbReference>
<accession>A0A223SCS2</accession>
<dbReference type="AlphaFoldDB" id="A0A223SCS2"/>
<proteinExistence type="predicted"/>